<feature type="region of interest" description="Disordered" evidence="1">
    <location>
        <begin position="52"/>
        <end position="71"/>
    </location>
</feature>
<keyword evidence="3" id="KW-1185">Reference proteome</keyword>
<gene>
    <name evidence="2" type="ORF">CEXT_426731</name>
</gene>
<evidence type="ECO:0000256" key="1">
    <source>
        <dbReference type="SAM" id="MobiDB-lite"/>
    </source>
</evidence>
<organism evidence="2 3">
    <name type="scientific">Caerostris extrusa</name>
    <name type="common">Bark spider</name>
    <name type="synonym">Caerostris bankana</name>
    <dbReference type="NCBI Taxonomy" id="172846"/>
    <lineage>
        <taxon>Eukaryota</taxon>
        <taxon>Metazoa</taxon>
        <taxon>Ecdysozoa</taxon>
        <taxon>Arthropoda</taxon>
        <taxon>Chelicerata</taxon>
        <taxon>Arachnida</taxon>
        <taxon>Araneae</taxon>
        <taxon>Araneomorphae</taxon>
        <taxon>Entelegynae</taxon>
        <taxon>Araneoidea</taxon>
        <taxon>Araneidae</taxon>
        <taxon>Caerostris</taxon>
    </lineage>
</organism>
<reference evidence="2 3" key="1">
    <citation type="submission" date="2021-06" db="EMBL/GenBank/DDBJ databases">
        <title>Caerostris extrusa draft genome.</title>
        <authorList>
            <person name="Kono N."/>
            <person name="Arakawa K."/>
        </authorList>
    </citation>
    <scope>NUCLEOTIDE SEQUENCE [LARGE SCALE GENOMIC DNA]</scope>
</reference>
<evidence type="ECO:0000313" key="2">
    <source>
        <dbReference type="EMBL" id="GIY92310.1"/>
    </source>
</evidence>
<comment type="caution">
    <text evidence="2">The sequence shown here is derived from an EMBL/GenBank/DDBJ whole genome shotgun (WGS) entry which is preliminary data.</text>
</comment>
<dbReference type="AlphaFoldDB" id="A0AAV4XE70"/>
<dbReference type="EMBL" id="BPLR01017520">
    <property type="protein sequence ID" value="GIY92310.1"/>
    <property type="molecule type" value="Genomic_DNA"/>
</dbReference>
<protein>
    <submittedName>
        <fullName evidence="2">Uncharacterized protein</fullName>
    </submittedName>
</protein>
<dbReference type="Proteomes" id="UP001054945">
    <property type="component" value="Unassembled WGS sequence"/>
</dbReference>
<accession>A0AAV4XE70</accession>
<proteinExistence type="predicted"/>
<name>A0AAV4XE70_CAEEX</name>
<sequence length="71" mass="7794">MLLMSGANSNRALSFVGSTDAVIPKRVIESPHLGCGTSLDSPQMNSKKRRVNNLNYLDQSEKTSLVKETRT</sequence>
<feature type="compositionally biased region" description="Basic and acidic residues" evidence="1">
    <location>
        <begin position="59"/>
        <end position="71"/>
    </location>
</feature>
<evidence type="ECO:0000313" key="3">
    <source>
        <dbReference type="Proteomes" id="UP001054945"/>
    </source>
</evidence>